<gene>
    <name evidence="1" type="ORF">C8N46_112100</name>
</gene>
<accession>A0A2T6BRV1</accession>
<name>A0A2T6BRV1_9FLAO</name>
<protein>
    <submittedName>
        <fullName evidence="1">Uncharacterized protein</fullName>
    </submittedName>
</protein>
<reference evidence="1 2" key="1">
    <citation type="submission" date="2018-04" db="EMBL/GenBank/DDBJ databases">
        <title>Genomic Encyclopedia of Archaeal and Bacterial Type Strains, Phase II (KMG-II): from individual species to whole genera.</title>
        <authorList>
            <person name="Goeker M."/>
        </authorList>
    </citation>
    <scope>NUCLEOTIDE SEQUENCE [LARGE SCALE GENOMIC DNA]</scope>
    <source>
        <strain evidence="1 2">DSM 25731</strain>
    </source>
</reference>
<evidence type="ECO:0000313" key="2">
    <source>
        <dbReference type="Proteomes" id="UP000244090"/>
    </source>
</evidence>
<proteinExistence type="predicted"/>
<dbReference type="RefSeq" id="WP_108116662.1">
    <property type="nucleotide sequence ID" value="NZ_QBKT01000012.1"/>
</dbReference>
<organism evidence="1 2">
    <name type="scientific">Kordia periserrulae</name>
    <dbReference type="NCBI Taxonomy" id="701523"/>
    <lineage>
        <taxon>Bacteria</taxon>
        <taxon>Pseudomonadati</taxon>
        <taxon>Bacteroidota</taxon>
        <taxon>Flavobacteriia</taxon>
        <taxon>Flavobacteriales</taxon>
        <taxon>Flavobacteriaceae</taxon>
        <taxon>Kordia</taxon>
    </lineage>
</organism>
<dbReference type="Proteomes" id="UP000244090">
    <property type="component" value="Unassembled WGS sequence"/>
</dbReference>
<comment type="caution">
    <text evidence="1">The sequence shown here is derived from an EMBL/GenBank/DDBJ whole genome shotgun (WGS) entry which is preliminary data.</text>
</comment>
<evidence type="ECO:0000313" key="1">
    <source>
        <dbReference type="EMBL" id="PTX58792.1"/>
    </source>
</evidence>
<dbReference type="OrthoDB" id="1451566at2"/>
<sequence length="274" mass="30275">MIQSNSKLLNYIHVLMTDDDALNKFLIDPITDAEGQYGITKAERAVLRRTVAHLSNKSKNGYTVSRHLGSYRRSLRLLQNVLHHVGSKMVQDLTEASDSSEGTYTFSMIFNLPNTNGPVNFTCETNAAVEKYGGPYAWATPSYVVTLNNPNPTVKEVYDAVNANYFSSPVMPYKTVTIGGEEYVSEIIPLSTYPITADLSNSCYDLSKNPNADFVFWFYSINGKANPSTSGAIGKSFATKTLQPNDTVYWQLIAPDATYGFQPCAGTEGTEYNM</sequence>
<dbReference type="AlphaFoldDB" id="A0A2T6BRV1"/>
<keyword evidence="2" id="KW-1185">Reference proteome</keyword>
<dbReference type="EMBL" id="QBKT01000012">
    <property type="protein sequence ID" value="PTX58792.1"/>
    <property type="molecule type" value="Genomic_DNA"/>
</dbReference>